<evidence type="ECO:0000313" key="3">
    <source>
        <dbReference type="EMBL" id="PRY50791.1"/>
    </source>
</evidence>
<dbReference type="InterPro" id="IPR032093">
    <property type="entry name" value="PhoD_N"/>
</dbReference>
<dbReference type="SUPFAM" id="SSF56300">
    <property type="entry name" value="Metallo-dependent phosphatases"/>
    <property type="match status" value="1"/>
</dbReference>
<dbReference type="CDD" id="cd07389">
    <property type="entry name" value="MPP_PhoD"/>
    <property type="match status" value="1"/>
</dbReference>
<dbReference type="PANTHER" id="PTHR43606">
    <property type="entry name" value="PHOSPHATASE, PUTATIVE (AFU_ORTHOLOGUE AFUA_6G08710)-RELATED"/>
    <property type="match status" value="1"/>
</dbReference>
<dbReference type="InterPro" id="IPR052900">
    <property type="entry name" value="Phospholipid_Metab_Enz"/>
</dbReference>
<protein>
    <submittedName>
        <fullName evidence="3">Alkaline phosphatase D</fullName>
    </submittedName>
</protein>
<organism evidence="3 4">
    <name type="scientific">Knoellia remsis</name>
    <dbReference type="NCBI Taxonomy" id="407159"/>
    <lineage>
        <taxon>Bacteria</taxon>
        <taxon>Bacillati</taxon>
        <taxon>Actinomycetota</taxon>
        <taxon>Actinomycetes</taxon>
        <taxon>Micrococcales</taxon>
        <taxon>Intrasporangiaceae</taxon>
        <taxon>Knoellia</taxon>
    </lineage>
</organism>
<dbReference type="Gene3D" id="3.60.21.70">
    <property type="entry name" value="PhoD-like phosphatase"/>
    <property type="match status" value="1"/>
</dbReference>
<dbReference type="AlphaFoldDB" id="A0A2T0TYP5"/>
<evidence type="ECO:0000259" key="1">
    <source>
        <dbReference type="Pfam" id="PF09423"/>
    </source>
</evidence>
<dbReference type="InterPro" id="IPR018946">
    <property type="entry name" value="PhoD-like_MPP"/>
</dbReference>
<name>A0A2T0TYP5_9MICO</name>
<dbReference type="InterPro" id="IPR038607">
    <property type="entry name" value="PhoD-like_sf"/>
</dbReference>
<dbReference type="Pfam" id="PF16655">
    <property type="entry name" value="PhoD_N"/>
    <property type="match status" value="1"/>
</dbReference>
<dbReference type="PROSITE" id="PS51318">
    <property type="entry name" value="TAT"/>
    <property type="match status" value="1"/>
</dbReference>
<dbReference type="Gene3D" id="2.60.40.380">
    <property type="entry name" value="Purple acid phosphatase-like, N-terminal"/>
    <property type="match status" value="1"/>
</dbReference>
<proteinExistence type="predicted"/>
<dbReference type="Pfam" id="PF09423">
    <property type="entry name" value="PhoD"/>
    <property type="match status" value="1"/>
</dbReference>
<dbReference type="OrthoDB" id="3497025at2"/>
<gene>
    <name evidence="3" type="ORF">BCF74_13813</name>
</gene>
<feature type="domain" description="Phospholipase D N-terminal" evidence="2">
    <location>
        <begin position="50"/>
        <end position="146"/>
    </location>
</feature>
<keyword evidence="4" id="KW-1185">Reference proteome</keyword>
<comment type="caution">
    <text evidence="3">The sequence shown here is derived from an EMBL/GenBank/DDBJ whole genome shotgun (WGS) entry which is preliminary data.</text>
</comment>
<feature type="domain" description="PhoD-like phosphatase metallophosphatase" evidence="1">
    <location>
        <begin position="159"/>
        <end position="494"/>
    </location>
</feature>
<dbReference type="EMBL" id="PVTI01000038">
    <property type="protein sequence ID" value="PRY50791.1"/>
    <property type="molecule type" value="Genomic_DNA"/>
</dbReference>
<evidence type="ECO:0000313" key="4">
    <source>
        <dbReference type="Proteomes" id="UP000237822"/>
    </source>
</evidence>
<dbReference type="Proteomes" id="UP000237822">
    <property type="component" value="Unassembled WGS sequence"/>
</dbReference>
<dbReference type="PANTHER" id="PTHR43606:SF2">
    <property type="entry name" value="ALKALINE PHOSPHATASE FAMILY PROTEIN (AFU_ORTHOLOGUE AFUA_5G03860)"/>
    <property type="match status" value="1"/>
</dbReference>
<sequence length="525" mass="58846">MTTTPRHDLDRRRFLTSLSALAGAAALAQLPVDRANATPAPKNGGYPFRLGVASGDIDSTSVVLWTRLVPEPFEPGGGMPPKKVPVQWQISRDESFRRIVRAGSSWALPELAHSVHVEADGLEPDREWFYRFRYRGDLSPVGRTRTAPSPTATGTQLAFAFASCQAWADGYYPSYRHMASEDLDLVLHLGDYVYEGGIPSNGGYRKTPVPAVLQQAPRNLERWRMQYALYKSDEQLQLAHARFPWMVTWDDHEVQNDYANTQSQYEGDISALRAAAYQAWYEHQPVRRPSRSATSPVIYRRLQWGALAQLDLVDGRQYRDVPPCGWGEAPACAAAYDPKVTMLGHTQERWLYDGLETSRAQWNILGNNVMLARLDHDGPAGDRLWHDAWDGFPAARKRLTDTWTRANVSNPVAVTGDWHSTFVNDIHADFDAANSPVVGTEFVGTSISSNGDRSVYGPYYGPMIPFNPHIRFFDGDRRGYMRATVHRSQLRVDFRTVSTVSTPDAPESTFASWVVEDGRPGAMRV</sequence>
<dbReference type="RefSeq" id="WP_106298934.1">
    <property type="nucleotide sequence ID" value="NZ_PVTI01000038.1"/>
</dbReference>
<evidence type="ECO:0000259" key="2">
    <source>
        <dbReference type="Pfam" id="PF16655"/>
    </source>
</evidence>
<dbReference type="InterPro" id="IPR029052">
    <property type="entry name" value="Metallo-depent_PP-like"/>
</dbReference>
<reference evidence="3 4" key="1">
    <citation type="submission" date="2018-03" db="EMBL/GenBank/DDBJ databases">
        <title>Genomic Encyclopedia of Archaeal and Bacterial Type Strains, Phase II (KMG-II): from individual species to whole genera.</title>
        <authorList>
            <person name="Goeker M."/>
        </authorList>
    </citation>
    <scope>NUCLEOTIDE SEQUENCE [LARGE SCALE GENOMIC DNA]</scope>
    <source>
        <strain evidence="3 4">ATCC BAA-1496</strain>
    </source>
</reference>
<accession>A0A2T0TYP5</accession>
<dbReference type="InterPro" id="IPR006311">
    <property type="entry name" value="TAT_signal"/>
</dbReference>